<sequence>MNSRYDTPSPARRVRRRSGGKSLLVLILVVLVVMAVTNPGKEAFSEYSVKNLENTLDQEIGDGITKLVAQPVVESLTERDNYILFSVFSVPDLKKTNFFSGDGGATKKYIGLFKILFIKL</sequence>
<accession>A0ABW5FG99</accession>
<dbReference type="Proteomes" id="UP001597448">
    <property type="component" value="Unassembled WGS sequence"/>
</dbReference>
<gene>
    <name evidence="1" type="ORF">ACFSX3_24580</name>
</gene>
<protein>
    <submittedName>
        <fullName evidence="1">DUF4359 domain-containing protein</fullName>
    </submittedName>
</protein>
<dbReference type="EMBL" id="JBHUKY010000054">
    <property type="protein sequence ID" value="MFD2413065.1"/>
    <property type="molecule type" value="Genomic_DNA"/>
</dbReference>
<name>A0ABW5FG99_9BACL</name>
<organism evidence="1 2">
    <name type="scientific">Paenibacillus rhizoplanae</name>
    <dbReference type="NCBI Taxonomy" id="1917181"/>
    <lineage>
        <taxon>Bacteria</taxon>
        <taxon>Bacillati</taxon>
        <taxon>Bacillota</taxon>
        <taxon>Bacilli</taxon>
        <taxon>Bacillales</taxon>
        <taxon>Paenibacillaceae</taxon>
        <taxon>Paenibacillus</taxon>
    </lineage>
</organism>
<proteinExistence type="predicted"/>
<evidence type="ECO:0000313" key="1">
    <source>
        <dbReference type="EMBL" id="MFD2413065.1"/>
    </source>
</evidence>
<evidence type="ECO:0000313" key="2">
    <source>
        <dbReference type="Proteomes" id="UP001597448"/>
    </source>
</evidence>
<keyword evidence="2" id="KW-1185">Reference proteome</keyword>
<reference evidence="2" key="1">
    <citation type="journal article" date="2019" name="Int. J. Syst. Evol. Microbiol.">
        <title>The Global Catalogue of Microorganisms (GCM) 10K type strain sequencing project: providing services to taxonomists for standard genome sequencing and annotation.</title>
        <authorList>
            <consortium name="The Broad Institute Genomics Platform"/>
            <consortium name="The Broad Institute Genome Sequencing Center for Infectious Disease"/>
            <person name="Wu L."/>
            <person name="Ma J."/>
        </authorList>
    </citation>
    <scope>NUCLEOTIDE SEQUENCE [LARGE SCALE GENOMIC DNA]</scope>
    <source>
        <strain evidence="2">CCM 8725</strain>
    </source>
</reference>
<comment type="caution">
    <text evidence="1">The sequence shown here is derived from an EMBL/GenBank/DDBJ whole genome shotgun (WGS) entry which is preliminary data.</text>
</comment>
<dbReference type="RefSeq" id="WP_209989704.1">
    <property type="nucleotide sequence ID" value="NZ_JBHUKY010000054.1"/>
</dbReference>